<dbReference type="EMBL" id="BGZK01000353">
    <property type="protein sequence ID" value="GBP38753.1"/>
    <property type="molecule type" value="Genomic_DNA"/>
</dbReference>
<name>A0A4C1VJJ6_EUMVA</name>
<organism evidence="1 2">
    <name type="scientific">Eumeta variegata</name>
    <name type="common">Bagworm moth</name>
    <name type="synonym">Eumeta japonica</name>
    <dbReference type="NCBI Taxonomy" id="151549"/>
    <lineage>
        <taxon>Eukaryota</taxon>
        <taxon>Metazoa</taxon>
        <taxon>Ecdysozoa</taxon>
        <taxon>Arthropoda</taxon>
        <taxon>Hexapoda</taxon>
        <taxon>Insecta</taxon>
        <taxon>Pterygota</taxon>
        <taxon>Neoptera</taxon>
        <taxon>Endopterygota</taxon>
        <taxon>Lepidoptera</taxon>
        <taxon>Glossata</taxon>
        <taxon>Ditrysia</taxon>
        <taxon>Tineoidea</taxon>
        <taxon>Psychidae</taxon>
        <taxon>Oiketicinae</taxon>
        <taxon>Eumeta</taxon>
    </lineage>
</organism>
<comment type="caution">
    <text evidence="1">The sequence shown here is derived from an EMBL/GenBank/DDBJ whole genome shotgun (WGS) entry which is preliminary data.</text>
</comment>
<keyword evidence="2" id="KW-1185">Reference proteome</keyword>
<sequence>MVDSNANLARRMYRERFPMRRLPNVQVFIVEEERVGCWVRRGGWRNEVMPPLRPFPNVTPNLPSVRGLHTVAGQQCIMARRYDSTRH</sequence>
<dbReference type="AlphaFoldDB" id="A0A4C1VJJ6"/>
<evidence type="ECO:0000313" key="1">
    <source>
        <dbReference type="EMBL" id="GBP38753.1"/>
    </source>
</evidence>
<proteinExistence type="predicted"/>
<dbReference type="Proteomes" id="UP000299102">
    <property type="component" value="Unassembled WGS sequence"/>
</dbReference>
<reference evidence="1 2" key="1">
    <citation type="journal article" date="2019" name="Commun. Biol.">
        <title>The bagworm genome reveals a unique fibroin gene that provides high tensile strength.</title>
        <authorList>
            <person name="Kono N."/>
            <person name="Nakamura H."/>
            <person name="Ohtoshi R."/>
            <person name="Tomita M."/>
            <person name="Numata K."/>
            <person name="Arakawa K."/>
        </authorList>
    </citation>
    <scope>NUCLEOTIDE SEQUENCE [LARGE SCALE GENOMIC DNA]</scope>
</reference>
<accession>A0A4C1VJJ6</accession>
<gene>
    <name evidence="1" type="ORF">EVAR_22402_1</name>
</gene>
<protein>
    <submittedName>
        <fullName evidence="1">Uncharacterized protein</fullName>
    </submittedName>
</protein>
<evidence type="ECO:0000313" key="2">
    <source>
        <dbReference type="Proteomes" id="UP000299102"/>
    </source>
</evidence>